<dbReference type="EMBL" id="AHDJ01000073">
    <property type="protein sequence ID" value="EJQ36015.1"/>
    <property type="molecule type" value="Genomic_DNA"/>
</dbReference>
<feature type="coiled-coil region" evidence="1">
    <location>
        <begin position="461"/>
        <end position="488"/>
    </location>
</feature>
<name>J8A928_BACCE</name>
<dbReference type="InterPro" id="IPR048101">
    <property type="entry name" value="MobP2"/>
</dbReference>
<dbReference type="HOGENOM" id="CLU_033701_0_0_9"/>
<accession>J8A928</accession>
<dbReference type="Pfam" id="PF18555">
    <property type="entry name" value="MobL"/>
    <property type="match status" value="1"/>
</dbReference>
<evidence type="ECO:0000313" key="2">
    <source>
        <dbReference type="EMBL" id="EJQ36015.1"/>
    </source>
</evidence>
<gene>
    <name evidence="2" type="ORF">IEE_05491</name>
</gene>
<reference evidence="2 3" key="1">
    <citation type="submission" date="2012-04" db="EMBL/GenBank/DDBJ databases">
        <title>The Genome Sequence of Bacillus cereus BAG5X1-1.</title>
        <authorList>
            <consortium name="The Broad Institute Genome Sequencing Platform"/>
            <consortium name="The Broad Institute Genome Sequencing Center for Infectious Disease"/>
            <person name="Feldgarden M."/>
            <person name="Van der Auwera G.A."/>
            <person name="Mahillon J."/>
            <person name="Duprez V."/>
            <person name="Timmery S."/>
            <person name="Mattelet C."/>
            <person name="Dierick K."/>
            <person name="Sun M."/>
            <person name="Yu Z."/>
            <person name="Zhu L."/>
            <person name="Hu X."/>
            <person name="Shank E.B."/>
            <person name="Swiecicka I."/>
            <person name="Hansen B.M."/>
            <person name="Andrup L."/>
            <person name="Young S.K."/>
            <person name="Zeng Q."/>
            <person name="Gargeya S."/>
            <person name="Fitzgerald M."/>
            <person name="Haas B."/>
            <person name="Abouelleil A."/>
            <person name="Alvarado L."/>
            <person name="Arachchi H.M."/>
            <person name="Berlin A."/>
            <person name="Chapman S.B."/>
            <person name="Goldberg J."/>
            <person name="Griggs A."/>
            <person name="Gujja S."/>
            <person name="Hansen M."/>
            <person name="Howarth C."/>
            <person name="Imamovic A."/>
            <person name="Larimer J."/>
            <person name="McCowen C."/>
            <person name="Montmayeur A."/>
            <person name="Murphy C."/>
            <person name="Neiman D."/>
            <person name="Pearson M."/>
            <person name="Priest M."/>
            <person name="Roberts A."/>
            <person name="Saif S."/>
            <person name="Shea T."/>
            <person name="Sisk P."/>
            <person name="Sykes S."/>
            <person name="Wortman J."/>
            <person name="Nusbaum C."/>
            <person name="Birren B."/>
        </authorList>
    </citation>
    <scope>NUCLEOTIDE SEQUENCE [LARGE SCALE GENOMIC DNA]</scope>
    <source>
        <strain evidence="2 3">BAG5X1-1</strain>
    </source>
</reference>
<dbReference type="RefSeq" id="WP_002107419.1">
    <property type="nucleotide sequence ID" value="NZ_JH792001.1"/>
</dbReference>
<dbReference type="AlphaFoldDB" id="J8A928"/>
<proteinExistence type="predicted"/>
<evidence type="ECO:0000256" key="1">
    <source>
        <dbReference type="SAM" id="Coils"/>
    </source>
</evidence>
<dbReference type="InterPro" id="IPR041073">
    <property type="entry name" value="MobL"/>
</dbReference>
<evidence type="ECO:0000313" key="3">
    <source>
        <dbReference type="Proteomes" id="UP000006600"/>
    </source>
</evidence>
<organism evidence="2 3">
    <name type="scientific">Bacillus cereus BAG5X1-1</name>
    <dbReference type="NCBI Taxonomy" id="1053189"/>
    <lineage>
        <taxon>Bacteria</taxon>
        <taxon>Bacillati</taxon>
        <taxon>Bacillota</taxon>
        <taxon>Bacilli</taxon>
        <taxon>Bacillales</taxon>
        <taxon>Bacillaceae</taxon>
        <taxon>Bacillus</taxon>
        <taxon>Bacillus cereus group</taxon>
    </lineage>
</organism>
<sequence>MGKSPGIILTSQYTVPKAKSFTTYIDYCTREKALLKDDHTLTSTEINELNRIQHAMDSLDVEVGGVYSNRNKKELSGKEGEAKVLLTSPDSFDTANDFEKYVSYMGRKYALESKKKISKTEKEEMELLDKHIQDISPEKAKQVQQEERDSEEILAGVFSKDKAVITQNDLTEIKELVGKAQSKGSVYYQDVISFDTDFLIEQKIYNPETDTLDENRIRNASQKMMEQLFKDEQIEQNNGFWFASIHRNTEHIHIHFGTVERENRRPLVEVEVDGKKFYEPKGKRKQNTLDNMKTTFTHSLVNRTSELSRISNLRNDLVQEIKEEFQQSKTKKQTREVMLLQDIYEGLPSNKKDWAYSSKKMPKETREKIDSLTEVLMKDNPIFKEYKEAVEKESSFQKSLYGDSNRENKDYEKNQMKDIYKRMGNSLLKELKNKKPYEENPLYTFQQKNDEIKRKYEGISSLQYQQKQEQIEKNYEREEAAKRSVENKYAKYQPPVIRKKDVRRIEEAIDGDLTKWRAQREYERVQQQIAREQEMEY</sequence>
<dbReference type="NCBIfam" id="NF041498">
    <property type="entry name" value="MobP2"/>
    <property type="match status" value="1"/>
</dbReference>
<dbReference type="PATRIC" id="fig|1053189.3.peg.5592"/>
<protein>
    <submittedName>
        <fullName evidence="2">Uncharacterized protein</fullName>
    </submittedName>
</protein>
<dbReference type="Proteomes" id="UP000006600">
    <property type="component" value="Unassembled WGS sequence"/>
</dbReference>
<keyword evidence="1" id="KW-0175">Coiled coil</keyword>
<comment type="caution">
    <text evidence="2">The sequence shown here is derived from an EMBL/GenBank/DDBJ whole genome shotgun (WGS) entry which is preliminary data.</text>
</comment>